<gene>
    <name evidence="1" type="ORF">BDR25DRAFT_362998</name>
</gene>
<keyword evidence="2" id="KW-1185">Reference proteome</keyword>
<protein>
    <submittedName>
        <fullName evidence="1">Uncharacterized protein</fullName>
    </submittedName>
</protein>
<dbReference type="Proteomes" id="UP000799755">
    <property type="component" value="Unassembled WGS sequence"/>
</dbReference>
<reference evidence="1" key="1">
    <citation type="journal article" date="2020" name="Stud. Mycol.">
        <title>101 Dothideomycetes genomes: a test case for predicting lifestyles and emergence of pathogens.</title>
        <authorList>
            <person name="Haridas S."/>
            <person name="Albert R."/>
            <person name="Binder M."/>
            <person name="Bloem J."/>
            <person name="Labutti K."/>
            <person name="Salamov A."/>
            <person name="Andreopoulos B."/>
            <person name="Baker S."/>
            <person name="Barry K."/>
            <person name="Bills G."/>
            <person name="Bluhm B."/>
            <person name="Cannon C."/>
            <person name="Castanera R."/>
            <person name="Culley D."/>
            <person name="Daum C."/>
            <person name="Ezra D."/>
            <person name="Gonzalez J."/>
            <person name="Henrissat B."/>
            <person name="Kuo A."/>
            <person name="Liang C."/>
            <person name="Lipzen A."/>
            <person name="Lutzoni F."/>
            <person name="Magnuson J."/>
            <person name="Mondo S."/>
            <person name="Nolan M."/>
            <person name="Ohm R."/>
            <person name="Pangilinan J."/>
            <person name="Park H.-J."/>
            <person name="Ramirez L."/>
            <person name="Alfaro M."/>
            <person name="Sun H."/>
            <person name="Tritt A."/>
            <person name="Yoshinaga Y."/>
            <person name="Zwiers L.-H."/>
            <person name="Turgeon B."/>
            <person name="Goodwin S."/>
            <person name="Spatafora J."/>
            <person name="Crous P."/>
            <person name="Grigoriev I."/>
        </authorList>
    </citation>
    <scope>NUCLEOTIDE SEQUENCE</scope>
    <source>
        <strain evidence="1">ATCC 200398</strain>
    </source>
</reference>
<accession>A0ACB6Q8P5</accession>
<proteinExistence type="predicted"/>
<organism evidence="1 2">
    <name type="scientific">Lindgomyces ingoldianus</name>
    <dbReference type="NCBI Taxonomy" id="673940"/>
    <lineage>
        <taxon>Eukaryota</taxon>
        <taxon>Fungi</taxon>
        <taxon>Dikarya</taxon>
        <taxon>Ascomycota</taxon>
        <taxon>Pezizomycotina</taxon>
        <taxon>Dothideomycetes</taxon>
        <taxon>Pleosporomycetidae</taxon>
        <taxon>Pleosporales</taxon>
        <taxon>Lindgomycetaceae</taxon>
        <taxon>Lindgomyces</taxon>
    </lineage>
</organism>
<dbReference type="EMBL" id="MU003552">
    <property type="protein sequence ID" value="KAF2463276.1"/>
    <property type="molecule type" value="Genomic_DNA"/>
</dbReference>
<evidence type="ECO:0000313" key="1">
    <source>
        <dbReference type="EMBL" id="KAF2463276.1"/>
    </source>
</evidence>
<evidence type="ECO:0000313" key="2">
    <source>
        <dbReference type="Proteomes" id="UP000799755"/>
    </source>
</evidence>
<name>A0ACB6Q8P5_9PLEO</name>
<comment type="caution">
    <text evidence="1">The sequence shown here is derived from an EMBL/GenBank/DDBJ whole genome shotgun (WGS) entry which is preliminary data.</text>
</comment>
<sequence length="180" mass="20535">MFLSEVNHCVVIAFTFCIKQGGWLRIDYTLLSTSCDKNEPLMYRSKSPVLSLTFASKLAEPYSGYISAEADFSNHCNRFWHLVNHGVIWMEKGHKTEKVYIYFSLICPVVPLPLISVFCSISRSISRSGPPALTTVSRIHNYSTAYMTNAKYSSGPSILKRNRYVIHHLVFSVSFPEYFD</sequence>